<evidence type="ECO:0000256" key="11">
    <source>
        <dbReference type="ARBA" id="ARBA00022842"/>
    </source>
</evidence>
<dbReference type="RefSeq" id="WP_134483675.1">
    <property type="nucleotide sequence ID" value="NZ_LR216287.1"/>
</dbReference>
<dbReference type="EMBL" id="LR216287">
    <property type="protein sequence ID" value="VFJ13698.1"/>
    <property type="molecule type" value="Genomic_DNA"/>
</dbReference>
<comment type="similarity">
    <text evidence="5">Belongs to the STT3 family.</text>
</comment>
<evidence type="ECO:0000256" key="1">
    <source>
        <dbReference type="ARBA" id="ARBA00001936"/>
    </source>
</evidence>
<dbReference type="InterPro" id="IPR048307">
    <property type="entry name" value="STT3_N"/>
</dbReference>
<dbReference type="GeneID" id="39420736"/>
<evidence type="ECO:0000313" key="21">
    <source>
        <dbReference type="Proteomes" id="UP000294299"/>
    </source>
</evidence>
<keyword evidence="11" id="KW-0460">Magnesium</keyword>
<dbReference type="AlphaFoldDB" id="A0A484I7I8"/>
<feature type="compositionally biased region" description="Low complexity" evidence="17">
    <location>
        <begin position="441"/>
        <end position="459"/>
    </location>
</feature>
<evidence type="ECO:0000256" key="18">
    <source>
        <dbReference type="SAM" id="Phobius"/>
    </source>
</evidence>
<sequence>MAEKSFFKSEKNKKITKYLLVIAVLCLAFSIAFILRAYPIKYGFYLNEFDPFFDYRATEYIVNNGIVAYFDWHDYKSWYPDGRDIAGTSQSGLHLTAAILYQIFGLNMKLMDFTIWFPVVIGSASTVLIFLLVRVITGSTVPGLISSLFFAVSPAIIQRGNLGWFKSEPLGLFYGLSGTYLFLSALKDKKYKHIVPKAIFGGILIGLAVTSWGGSQYFVIPIGIFIIVLGFVSKDLKNNLIVAVLFTISVISVAGAFPRPGMSFVIGLPGILLMTSTLFLFVTTIVRLKSPERRATLKTAVVLGIFVIIGISIVAGGFYKTPSFRYLNAINPFLSAENKLVESVAEHFTPTLVDYFRQFSVLIIFAGLGIWLAFKNKSNNSNMIFALIIGLTGIYISATFARLLVFASLSIIILSSIGIYQSIRSITSIRAEYEQRALSTSASSSSSSPSSASSGSSSPSKKDDSKMRKEMKMKMRKDILPYVGFAGILIIMLTIPMVYDSNTNWITSADVPTSIANGGTNYRLTTDDWIEALDWISENTPEDSVITSWWDYGYWITTLGNRTSIADNATINQTRIETIAKMFISPEEEGWKIANDLKSDYILIYIVGQKLPSLDPANPIPLYVLGSGGDESKKQWFIRIGGFNEAEYVRSDGITPTDKLWDSLLGNMMPFETVGYFNPSTGTLSPTYQPNTIPFYTKNIKYPKGNTEEPLSLEYASKSFESNDPGLFFGVLLYKINQDYNPDSDTSNATATSTNGTTTSGSASSSLLSSESEIGGVTEGNRNNTTNNGTSTSNLQSNILNNMGNTTSSNNNLTNANNNNNNIAPTATIETTQGPIKVEFYPDIAPNHVKNFQDLARKGFYDGIVFHRIVPGFVIQAGDPNTKNDSASRDSWGTGGPGYTINQEFNSIPHERGILSMARTNDPNSAGSQFFIVLNDSKFLDNQYTVFGRVIEGLEVVDKIANTTTNSMDQPQDPNAARITKITVQ</sequence>
<dbReference type="InterPro" id="IPR003674">
    <property type="entry name" value="Oligo_trans_STT3"/>
</dbReference>
<dbReference type="CDD" id="cd00317">
    <property type="entry name" value="cyclophilin"/>
    <property type="match status" value="1"/>
</dbReference>
<dbReference type="Gene3D" id="2.40.100.10">
    <property type="entry name" value="Cyclophilin-like"/>
    <property type="match status" value="1"/>
</dbReference>
<gene>
    <name evidence="20" type="primary">ppiB</name>
    <name evidence="20" type="ORF">NFRAN_1376</name>
</gene>
<comment type="catalytic activity">
    <reaction evidence="16">
        <text>an archaeal dolichyl phosphooligosaccharide + [protein]-L-asparagine = an archaeal dolichyl phosphate + a glycoprotein with the oligosaccharide chain attached by N-beta-D-glycosyl linkage to a protein L-asparagine.</text>
        <dbReference type="EC" id="2.4.99.21"/>
    </reaction>
</comment>
<organism evidence="20 21">
    <name type="scientific">Candidatus Nitrosocosmicus franklandianus</name>
    <dbReference type="NCBI Taxonomy" id="1798806"/>
    <lineage>
        <taxon>Archaea</taxon>
        <taxon>Nitrososphaerota</taxon>
        <taxon>Nitrososphaeria</taxon>
        <taxon>Nitrososphaerales</taxon>
        <taxon>Nitrososphaeraceae</taxon>
        <taxon>Candidatus Nitrosocosmicus</taxon>
    </lineage>
</organism>
<dbReference type="Gene3D" id="3.40.50.12610">
    <property type="match status" value="1"/>
</dbReference>
<comment type="pathway">
    <text evidence="4">Protein modification; protein glycosylation.</text>
</comment>
<feature type="transmembrane region" description="Helical" evidence="18">
    <location>
        <begin position="381"/>
        <end position="398"/>
    </location>
</feature>
<proteinExistence type="inferred from homology"/>
<feature type="transmembrane region" description="Helical" evidence="18">
    <location>
        <begin position="404"/>
        <end position="423"/>
    </location>
</feature>
<evidence type="ECO:0000256" key="16">
    <source>
        <dbReference type="ARBA" id="ARBA00034066"/>
    </source>
</evidence>
<evidence type="ECO:0000256" key="10">
    <source>
        <dbReference type="ARBA" id="ARBA00022723"/>
    </source>
</evidence>
<evidence type="ECO:0000256" key="3">
    <source>
        <dbReference type="ARBA" id="ARBA00004127"/>
    </source>
</evidence>
<keyword evidence="7" id="KW-0328">Glycosyltransferase</keyword>
<feature type="transmembrane region" description="Helical" evidence="18">
    <location>
        <begin position="479"/>
        <end position="499"/>
    </location>
</feature>
<reference evidence="20 21" key="1">
    <citation type="submission" date="2019-02" db="EMBL/GenBank/DDBJ databases">
        <authorList>
            <person name="Lehtovirta-Morley E L."/>
        </authorList>
    </citation>
    <scope>NUCLEOTIDE SEQUENCE [LARGE SCALE GENOMIC DNA]</scope>
    <source>
        <strain evidence="20">NFRAN1</strain>
    </source>
</reference>
<dbReference type="Pfam" id="PF02516">
    <property type="entry name" value="STT3"/>
    <property type="match status" value="1"/>
</dbReference>
<evidence type="ECO:0000256" key="2">
    <source>
        <dbReference type="ARBA" id="ARBA00001946"/>
    </source>
</evidence>
<accession>A0A484I7I8</accession>
<evidence type="ECO:0000313" key="20">
    <source>
        <dbReference type="EMBL" id="VFJ13698.1"/>
    </source>
</evidence>
<feature type="region of interest" description="Disordered" evidence="17">
    <location>
        <begin position="441"/>
        <end position="468"/>
    </location>
</feature>
<dbReference type="Proteomes" id="UP000294299">
    <property type="component" value="Chromosome NFRAN"/>
</dbReference>
<dbReference type="EC" id="2.4.99.21" evidence="6"/>
<dbReference type="PANTHER" id="PTHR13872:SF1">
    <property type="entry name" value="DOLICHYL-DIPHOSPHOOLIGOSACCHARIDE--PROTEIN GLYCOSYLTRANSFERASE SUBUNIT STT3B"/>
    <property type="match status" value="1"/>
</dbReference>
<feature type="transmembrane region" description="Helical" evidence="18">
    <location>
        <begin position="355"/>
        <end position="374"/>
    </location>
</feature>
<evidence type="ECO:0000259" key="19">
    <source>
        <dbReference type="PROSITE" id="PS50072"/>
    </source>
</evidence>
<keyword evidence="13 18" id="KW-0472">Membrane</keyword>
<dbReference type="PANTHER" id="PTHR13872">
    <property type="entry name" value="DOLICHYL-DIPHOSPHOOLIGOSACCHARIDE--PROTEIN GLYCOSYLTRANSFERASE SUBUNIT"/>
    <property type="match status" value="1"/>
</dbReference>
<feature type="transmembrane region" description="Helical" evidence="18">
    <location>
        <begin position="300"/>
        <end position="319"/>
    </location>
</feature>
<name>A0A484I7I8_9ARCH</name>
<dbReference type="OrthoDB" id="12184at2157"/>
<dbReference type="PROSITE" id="PS50072">
    <property type="entry name" value="CSA_PPIASE_2"/>
    <property type="match status" value="1"/>
</dbReference>
<dbReference type="UniPathway" id="UPA00378"/>
<keyword evidence="20" id="KW-0413">Isomerase</keyword>
<evidence type="ECO:0000256" key="9">
    <source>
        <dbReference type="ARBA" id="ARBA00022692"/>
    </source>
</evidence>
<evidence type="ECO:0000256" key="6">
    <source>
        <dbReference type="ARBA" id="ARBA00012602"/>
    </source>
</evidence>
<feature type="transmembrane region" description="Helical" evidence="18">
    <location>
        <begin position="140"/>
        <end position="157"/>
    </location>
</feature>
<protein>
    <recommendedName>
        <fullName evidence="6">dolichyl-phosphooligosaccharide-protein glycotransferase</fullName>
        <ecNumber evidence="6">2.4.99.21</ecNumber>
    </recommendedName>
    <alternativeName>
        <fullName evidence="15">Oligosaccharyl transferase</fullName>
    </alternativeName>
</protein>
<comment type="cofactor">
    <cofactor evidence="1">
        <name>Mn(2+)</name>
        <dbReference type="ChEBI" id="CHEBI:29035"/>
    </cofactor>
</comment>
<evidence type="ECO:0000256" key="4">
    <source>
        <dbReference type="ARBA" id="ARBA00004922"/>
    </source>
</evidence>
<feature type="region of interest" description="Disordered" evidence="17">
    <location>
        <begin position="744"/>
        <end position="821"/>
    </location>
</feature>
<feature type="transmembrane region" description="Helical" evidence="18">
    <location>
        <begin position="193"/>
        <end position="210"/>
    </location>
</feature>
<evidence type="ECO:0000256" key="12">
    <source>
        <dbReference type="ARBA" id="ARBA00022989"/>
    </source>
</evidence>
<comment type="cofactor">
    <cofactor evidence="2">
        <name>Mg(2+)</name>
        <dbReference type="ChEBI" id="CHEBI:18420"/>
    </cofactor>
</comment>
<keyword evidence="10" id="KW-0479">Metal-binding</keyword>
<dbReference type="PRINTS" id="PR00153">
    <property type="entry name" value="CSAPPISMRASE"/>
</dbReference>
<evidence type="ECO:0000256" key="5">
    <source>
        <dbReference type="ARBA" id="ARBA00010810"/>
    </source>
</evidence>
<keyword evidence="9 18" id="KW-0812">Transmembrane</keyword>
<comment type="subcellular location">
    <subcellularLocation>
        <location evidence="3">Endomembrane system</location>
        <topology evidence="3">Multi-pass membrane protein</topology>
    </subcellularLocation>
</comment>
<evidence type="ECO:0000256" key="7">
    <source>
        <dbReference type="ARBA" id="ARBA00022676"/>
    </source>
</evidence>
<dbReference type="GO" id="GO:0012505">
    <property type="term" value="C:endomembrane system"/>
    <property type="evidence" value="ECO:0007669"/>
    <property type="project" value="UniProtKB-SubCell"/>
</dbReference>
<feature type="domain" description="PPIase cyclophilin-type" evidence="19">
    <location>
        <begin position="823"/>
        <end position="974"/>
    </location>
</feature>
<dbReference type="GO" id="GO:0003755">
    <property type="term" value="F:peptidyl-prolyl cis-trans isomerase activity"/>
    <property type="evidence" value="ECO:0007669"/>
    <property type="project" value="InterPro"/>
</dbReference>
<evidence type="ECO:0000256" key="15">
    <source>
        <dbReference type="ARBA" id="ARBA00030679"/>
    </source>
</evidence>
<evidence type="ECO:0000256" key="17">
    <source>
        <dbReference type="SAM" id="MobiDB-lite"/>
    </source>
</evidence>
<evidence type="ECO:0000256" key="13">
    <source>
        <dbReference type="ARBA" id="ARBA00023136"/>
    </source>
</evidence>
<keyword evidence="8" id="KW-0808">Transferase</keyword>
<dbReference type="InterPro" id="IPR029000">
    <property type="entry name" value="Cyclophilin-like_dom_sf"/>
</dbReference>
<feature type="transmembrane region" description="Helical" evidence="18">
    <location>
        <begin position="115"/>
        <end position="133"/>
    </location>
</feature>
<dbReference type="GO" id="GO:0046872">
    <property type="term" value="F:metal ion binding"/>
    <property type="evidence" value="ECO:0007669"/>
    <property type="project" value="UniProtKB-KW"/>
</dbReference>
<dbReference type="KEGG" id="nfn:NFRAN_1376"/>
<feature type="transmembrane region" description="Helical" evidence="18">
    <location>
        <begin position="264"/>
        <end position="288"/>
    </location>
</feature>
<feature type="transmembrane region" description="Helical" evidence="18">
    <location>
        <begin position="169"/>
        <end position="186"/>
    </location>
</feature>
<dbReference type="GO" id="GO:0016020">
    <property type="term" value="C:membrane"/>
    <property type="evidence" value="ECO:0007669"/>
    <property type="project" value="InterPro"/>
</dbReference>
<keyword evidence="14" id="KW-0464">Manganese</keyword>
<dbReference type="SUPFAM" id="SSF50891">
    <property type="entry name" value="Cyclophilin-like"/>
    <property type="match status" value="1"/>
</dbReference>
<dbReference type="InterPro" id="IPR002130">
    <property type="entry name" value="Cyclophilin-type_PPIase_dom"/>
</dbReference>
<keyword evidence="12 18" id="KW-1133">Transmembrane helix</keyword>
<feature type="transmembrane region" description="Helical" evidence="18">
    <location>
        <begin position="240"/>
        <end position="258"/>
    </location>
</feature>
<evidence type="ECO:0000256" key="8">
    <source>
        <dbReference type="ARBA" id="ARBA00022679"/>
    </source>
</evidence>
<dbReference type="Pfam" id="PF00160">
    <property type="entry name" value="Pro_isomerase"/>
    <property type="match status" value="1"/>
</dbReference>
<evidence type="ECO:0000256" key="14">
    <source>
        <dbReference type="ARBA" id="ARBA00023211"/>
    </source>
</evidence>
<feature type="transmembrane region" description="Helical" evidence="18">
    <location>
        <begin position="216"/>
        <end position="233"/>
    </location>
</feature>
<dbReference type="GO" id="GO:0004576">
    <property type="term" value="F:oligosaccharyl transferase activity"/>
    <property type="evidence" value="ECO:0007669"/>
    <property type="project" value="InterPro"/>
</dbReference>
<keyword evidence="21" id="KW-1185">Reference proteome</keyword>
<feature type="transmembrane region" description="Helical" evidence="18">
    <location>
        <begin position="18"/>
        <end position="38"/>
    </location>
</feature>